<gene>
    <name evidence="2" type="ORF">KF707C_48280</name>
</gene>
<reference evidence="3" key="1">
    <citation type="submission" date="2015-05" db="EMBL/GenBank/DDBJ databases">
        <title>Draft genome sequencing of a biphenyl-degrading bacterium, Pseudomonas balearica KF707 (=NBRC110670).</title>
        <authorList>
            <person name="Kimura N."/>
            <person name="Hirose J."/>
            <person name="Watanabe T."/>
            <person name="Suenaga H."/>
            <person name="Fujihara H."/>
            <person name="Noguchi M."/>
            <person name="Hashimoto M."/>
            <person name="Shimodaira J."/>
            <person name="Tsuchikane K."/>
            <person name="Hosoyama A."/>
            <person name="Yamazoe A."/>
            <person name="Fujita N."/>
            <person name="Furukawa K."/>
        </authorList>
    </citation>
    <scope>NUCLEOTIDE SEQUENCE [LARGE SCALE GENOMIC DNA]</scope>
    <source>
        <strain evidence="3">DSM 10086 / NBRC 110670 / KF707</strain>
    </source>
</reference>
<sequence>MFDIPTAKATLEVLVVQTDWYAKKDTGEVFASLQGFSPIPAGSKERPNARGFEFTGYACDPAILEEIDFARGPVKMKFETAVRPTRDQFGRIENKQVIVSVVRDEPAPRHSASRQSSTQTAAPAVPTADSSKGA</sequence>
<dbReference type="Proteomes" id="UP000218554">
    <property type="component" value="Chromosome"/>
</dbReference>
<proteinExistence type="predicted"/>
<evidence type="ECO:0000313" key="2">
    <source>
        <dbReference type="EMBL" id="BAU76516.1"/>
    </source>
</evidence>
<evidence type="ECO:0000256" key="1">
    <source>
        <dbReference type="SAM" id="MobiDB-lite"/>
    </source>
</evidence>
<name>A0AAD1C324_METFU</name>
<dbReference type="RefSeq" id="WP_003456805.1">
    <property type="nucleotide sequence ID" value="NZ_AJMR01000229.1"/>
</dbReference>
<dbReference type="EMBL" id="AP014862">
    <property type="protein sequence ID" value="BAU76516.1"/>
    <property type="molecule type" value="Genomic_DNA"/>
</dbReference>
<dbReference type="KEGG" id="pfuw:KF707C_48280"/>
<organism evidence="2 3">
    <name type="scientific">Metapseudomonas furukawaii</name>
    <name type="common">Pseudomonas furukawaii</name>
    <dbReference type="NCBI Taxonomy" id="1149133"/>
    <lineage>
        <taxon>Bacteria</taxon>
        <taxon>Pseudomonadati</taxon>
        <taxon>Pseudomonadota</taxon>
        <taxon>Gammaproteobacteria</taxon>
        <taxon>Pseudomonadales</taxon>
        <taxon>Pseudomonadaceae</taxon>
        <taxon>Metapseudomonas</taxon>
    </lineage>
</organism>
<accession>A0AAD1C324</accession>
<feature type="region of interest" description="Disordered" evidence="1">
    <location>
        <begin position="102"/>
        <end position="134"/>
    </location>
</feature>
<feature type="compositionally biased region" description="Low complexity" evidence="1">
    <location>
        <begin position="113"/>
        <end position="124"/>
    </location>
</feature>
<protein>
    <submittedName>
        <fullName evidence="2">Phage ssDNA binding protein</fullName>
    </submittedName>
</protein>
<reference evidence="2 3" key="2">
    <citation type="journal article" date="2017" name="Int. J. Syst. Evol. Microbiol.">
        <title>Pseudomonas furukawaii sp. nov., a polychlorinated biphenyl-degrading bacterium isolated from biphenyl-contaminated soil in Japan.</title>
        <authorList>
            <person name="Kimura N."/>
            <person name="Watanabe T."/>
            <person name="Suenaga H."/>
            <person name="Fujihara H."/>
            <person name="Futagami T."/>
            <person name="Goto M."/>
            <person name="Hanada S."/>
            <person name="Hirose J."/>
        </authorList>
    </citation>
    <scope>NUCLEOTIDE SEQUENCE [LARGE SCALE GENOMIC DNA]</scope>
    <source>
        <strain evidence="3">DSM 10086 / NBRC 110670 / KF707</strain>
    </source>
</reference>
<dbReference type="AlphaFoldDB" id="A0AAD1C324"/>
<evidence type="ECO:0000313" key="3">
    <source>
        <dbReference type="Proteomes" id="UP000218554"/>
    </source>
</evidence>
<keyword evidence="3" id="KW-1185">Reference proteome</keyword>